<keyword evidence="3" id="KW-0808">Transferase</keyword>
<evidence type="ECO:0000313" key="3">
    <source>
        <dbReference type="EMBL" id="GJT16874.1"/>
    </source>
</evidence>
<protein>
    <submittedName>
        <fullName evidence="3">Reverse transcriptase domain-containing protein</fullName>
    </submittedName>
</protein>
<reference evidence="3" key="1">
    <citation type="journal article" date="2022" name="Int. J. Mol. Sci.">
        <title>Draft Genome of Tanacetum Coccineum: Genomic Comparison of Closely Related Tanacetum-Family Plants.</title>
        <authorList>
            <person name="Yamashiro T."/>
            <person name="Shiraishi A."/>
            <person name="Nakayama K."/>
            <person name="Satake H."/>
        </authorList>
    </citation>
    <scope>NUCLEOTIDE SEQUENCE</scope>
</reference>
<name>A0ABQ5BUV2_9ASTR</name>
<feature type="domain" description="Retrovirus-related Pol polyprotein from transposon TNT 1-94-like beta-barrel" evidence="2">
    <location>
        <begin position="497"/>
        <end position="564"/>
    </location>
</feature>
<keyword evidence="4" id="KW-1185">Reference proteome</keyword>
<organism evidence="3 4">
    <name type="scientific">Tanacetum coccineum</name>
    <dbReference type="NCBI Taxonomy" id="301880"/>
    <lineage>
        <taxon>Eukaryota</taxon>
        <taxon>Viridiplantae</taxon>
        <taxon>Streptophyta</taxon>
        <taxon>Embryophyta</taxon>
        <taxon>Tracheophyta</taxon>
        <taxon>Spermatophyta</taxon>
        <taxon>Magnoliopsida</taxon>
        <taxon>eudicotyledons</taxon>
        <taxon>Gunneridae</taxon>
        <taxon>Pentapetalae</taxon>
        <taxon>asterids</taxon>
        <taxon>campanulids</taxon>
        <taxon>Asterales</taxon>
        <taxon>Asteraceae</taxon>
        <taxon>Asteroideae</taxon>
        <taxon>Anthemideae</taxon>
        <taxon>Anthemidinae</taxon>
        <taxon>Tanacetum</taxon>
    </lineage>
</organism>
<dbReference type="Pfam" id="PF22936">
    <property type="entry name" value="Pol_BBD"/>
    <property type="match status" value="1"/>
</dbReference>
<proteinExistence type="predicted"/>
<feature type="domain" description="GAG-pre-integrase" evidence="1">
    <location>
        <begin position="566"/>
        <end position="637"/>
    </location>
</feature>
<evidence type="ECO:0000259" key="1">
    <source>
        <dbReference type="Pfam" id="PF13976"/>
    </source>
</evidence>
<reference evidence="3" key="2">
    <citation type="submission" date="2022-01" db="EMBL/GenBank/DDBJ databases">
        <authorList>
            <person name="Yamashiro T."/>
            <person name="Shiraishi A."/>
            <person name="Satake H."/>
            <person name="Nakayama K."/>
        </authorList>
    </citation>
    <scope>NUCLEOTIDE SEQUENCE</scope>
</reference>
<evidence type="ECO:0000259" key="2">
    <source>
        <dbReference type="Pfam" id="PF22936"/>
    </source>
</evidence>
<accession>A0ABQ5BUV2</accession>
<keyword evidence="3" id="KW-0695">RNA-directed DNA polymerase</keyword>
<dbReference type="InterPro" id="IPR054722">
    <property type="entry name" value="PolX-like_BBD"/>
</dbReference>
<dbReference type="Proteomes" id="UP001151760">
    <property type="component" value="Unassembled WGS sequence"/>
</dbReference>
<dbReference type="GO" id="GO:0003964">
    <property type="term" value="F:RNA-directed DNA polymerase activity"/>
    <property type="evidence" value="ECO:0007669"/>
    <property type="project" value="UniProtKB-KW"/>
</dbReference>
<gene>
    <name evidence="3" type="ORF">Tco_0875580</name>
</gene>
<dbReference type="Pfam" id="PF13976">
    <property type="entry name" value="gag_pre-integrs"/>
    <property type="match status" value="1"/>
</dbReference>
<sequence length="817" mass="93698">MDDPNMTMEEYIRLKEEKAHRRVKVYNWETATYGKIWYNKDVYDLRSIETEFPAIIFNDNLISNETHFCKPTVSSLNDEIDFRISFDESEDDDYMPTVSCLNDLDFFKDFEKKFLAVVYNDALTSKLDFLTEPTVSPQHIDEFNLKNETSLSECDEEEQNVLNFNDLFLFNVIYPNDSKSDKENDDDKVDIEHSSGDLSVKPLPDVINTDVGAYAHGSNKLLEISINMAYPGEWIRHIDFLYNFRIAVITEYLVNISKRRAFWSLNEDILKITILKTNMPYPSRKIRRIRACTHQRPQRKEDQYAVLKIGAIPSKTAADAKVAIQEMAEYSQSIMEHLDIKEILGDITQRDIKEILGDTTQRDIKEILGDTTQIDIKEILGDTTQIDIKEILGDTTQIDIEEFLMKAQKANHRLYDIGCYNDNLSLMLAPESGEMIRLAQESRSKLKVIPTTSVSRPHLKSNQLEDRVMHNNSQGKKQQVEDHSHRDNSIHRQLWVSKYMTGNLKLLSNFMEKFLGTVKFGNDQIAFMVGYGDLVQGNITIKRVYYVEGMNHNLFSVGQFCSRGTNLYSITLQYTSTPNPICLMAKASSSQEWLWDRRLSHLNFDTINLISKYDILIGLSKLKFIKDYLCSSCELGKVKRVKVMVVSVTWSTAAAVVVGMVVVECVGGGCDGDERPSTSHYHFSRPQLKSNRLEDRVMHNNSEGKKQQVEDHRRNFKFSNHKTSVTACNDSLNAKTSNVNFVCVTCIKCVLNDNHDMCVLHYINGVNSRTKMPMAVPISTREPKRTVNQSTATPLKRTVPTGIKVVVWIKVVIRVAW</sequence>
<keyword evidence="3" id="KW-0548">Nucleotidyltransferase</keyword>
<evidence type="ECO:0000313" key="4">
    <source>
        <dbReference type="Proteomes" id="UP001151760"/>
    </source>
</evidence>
<dbReference type="InterPro" id="IPR025724">
    <property type="entry name" value="GAG-pre-integrase_dom"/>
</dbReference>
<comment type="caution">
    <text evidence="3">The sequence shown here is derived from an EMBL/GenBank/DDBJ whole genome shotgun (WGS) entry which is preliminary data.</text>
</comment>
<dbReference type="EMBL" id="BQNB010013510">
    <property type="protein sequence ID" value="GJT16874.1"/>
    <property type="molecule type" value="Genomic_DNA"/>
</dbReference>